<keyword evidence="1" id="KW-0472">Membrane</keyword>
<feature type="transmembrane region" description="Helical" evidence="1">
    <location>
        <begin position="6"/>
        <end position="26"/>
    </location>
</feature>
<dbReference type="Pfam" id="PF09835">
    <property type="entry name" value="DUF2062"/>
    <property type="match status" value="1"/>
</dbReference>
<comment type="caution">
    <text evidence="3">The sequence shown here is derived from an EMBL/GenBank/DDBJ whole genome shotgun (WGS) entry which is preliminary data.</text>
</comment>
<evidence type="ECO:0000256" key="1">
    <source>
        <dbReference type="SAM" id="Phobius"/>
    </source>
</evidence>
<evidence type="ECO:0000313" key="4">
    <source>
        <dbReference type="Proteomes" id="UP000228886"/>
    </source>
</evidence>
<proteinExistence type="predicted"/>
<name>A0A2M7E9J7_9BACT</name>
<keyword evidence="1" id="KW-1133">Transmembrane helix</keyword>
<sequence>MTFAIGVIIGFSPTIGFQTLLCLLCAKLFRKNFLALFAGSSVPTGIPWVIPFVYFFCYRLGNLILRENLTTD</sequence>
<feature type="domain" description="DUF2062" evidence="2">
    <location>
        <begin position="2"/>
        <end position="67"/>
    </location>
</feature>
<accession>A0A2M7E9J7</accession>
<evidence type="ECO:0000313" key="3">
    <source>
        <dbReference type="EMBL" id="PIV64417.1"/>
    </source>
</evidence>
<gene>
    <name evidence="3" type="ORF">COS11_02300</name>
</gene>
<evidence type="ECO:0000259" key="2">
    <source>
        <dbReference type="Pfam" id="PF09835"/>
    </source>
</evidence>
<dbReference type="EMBL" id="PETL01000113">
    <property type="protein sequence ID" value="PIV64417.1"/>
    <property type="molecule type" value="Genomic_DNA"/>
</dbReference>
<organism evidence="3 4">
    <name type="scientific">bacterium (Candidatus Ratteibacteria) CG01_land_8_20_14_3_00_40_19</name>
    <dbReference type="NCBI Taxonomy" id="2014290"/>
    <lineage>
        <taxon>Bacteria</taxon>
        <taxon>Candidatus Ratteibacteria</taxon>
    </lineage>
</organism>
<reference evidence="4" key="1">
    <citation type="submission" date="2017-09" db="EMBL/GenBank/DDBJ databases">
        <title>Depth-based differentiation of microbial function through sediment-hosted aquifers and enrichment of novel symbionts in the deep terrestrial subsurface.</title>
        <authorList>
            <person name="Probst A.J."/>
            <person name="Ladd B."/>
            <person name="Jarett J.K."/>
            <person name="Geller-Mcgrath D.E."/>
            <person name="Sieber C.M.K."/>
            <person name="Emerson J.B."/>
            <person name="Anantharaman K."/>
            <person name="Thomas B.C."/>
            <person name="Malmstrom R."/>
            <person name="Stieglmeier M."/>
            <person name="Klingl A."/>
            <person name="Woyke T."/>
            <person name="Ryan C.M."/>
            <person name="Banfield J.F."/>
        </authorList>
    </citation>
    <scope>NUCLEOTIDE SEQUENCE [LARGE SCALE GENOMIC DNA]</scope>
</reference>
<dbReference type="InterPro" id="IPR018639">
    <property type="entry name" value="DUF2062"/>
</dbReference>
<keyword evidence="1" id="KW-0812">Transmembrane</keyword>
<feature type="transmembrane region" description="Helical" evidence="1">
    <location>
        <begin position="33"/>
        <end position="56"/>
    </location>
</feature>
<dbReference type="AlphaFoldDB" id="A0A2M7E9J7"/>
<dbReference type="Proteomes" id="UP000228886">
    <property type="component" value="Unassembled WGS sequence"/>
</dbReference>
<protein>
    <recommendedName>
        <fullName evidence="2">DUF2062 domain-containing protein</fullName>
    </recommendedName>
</protein>